<sequence length="176" mass="18177">MANKNNFSPVEWRKLVQAPLLAGFAVSAADPSSFIGTLQEAFASAKELAQAKTGASGELVKAVADEILTSSGRAEAREGIRTIVQGAKLDEIKSRALEALKETATLVNQKAPQDAQAFNGWLGQIAKTVAEAGTEGGFLGFGGVKVSDAEKAALSEISEILTPGSQGSTEKAADQS</sequence>
<dbReference type="AlphaFoldDB" id="A0AA48M1J3"/>
<gene>
    <name evidence="1" type="ORF">AMST5_03210</name>
</gene>
<reference evidence="1" key="1">
    <citation type="submission" date="2023-07" db="EMBL/GenBank/DDBJ databases">
        <authorList>
            <person name="Pelsma A.J. K."/>
        </authorList>
    </citation>
    <scope>NUCLEOTIDE SEQUENCE</scope>
</reference>
<name>A0AA48M1J3_9ZZZZ</name>
<accession>A0AA48M1J3</accession>
<dbReference type="EMBL" id="OY288114">
    <property type="protein sequence ID" value="CAJ0881047.1"/>
    <property type="molecule type" value="Genomic_DNA"/>
</dbReference>
<protein>
    <submittedName>
        <fullName evidence="1">Uncharacterized protein</fullName>
    </submittedName>
</protein>
<organism evidence="1">
    <name type="scientific">freshwater sediment metagenome</name>
    <dbReference type="NCBI Taxonomy" id="556182"/>
    <lineage>
        <taxon>unclassified sequences</taxon>
        <taxon>metagenomes</taxon>
        <taxon>ecological metagenomes</taxon>
    </lineage>
</organism>
<evidence type="ECO:0000313" key="1">
    <source>
        <dbReference type="EMBL" id="CAJ0881047.1"/>
    </source>
</evidence>
<proteinExistence type="predicted"/>